<accession>A0ABU5HFT4</accession>
<dbReference type="EMBL" id="JAXIVS010000017">
    <property type="protein sequence ID" value="MDY7232111.1"/>
    <property type="molecule type" value="Genomic_DNA"/>
</dbReference>
<dbReference type="RefSeq" id="WP_321550820.1">
    <property type="nucleotide sequence ID" value="NZ_JAXIVS010000017.1"/>
</dbReference>
<sequence>MRAAVTLGVAGLLLGGTAAAQPSEVTRRTQDPERLAPLGLLLDAGVPGGAGLSAAFRPSRHVRLHVGATHNGIRLGGRAGLTLLPLKGWLTPSASFEVGHALCGDVEKLTRRMADTSLPPTPSMERVGYSYASTHLGIEFGRPERYMFFLRGGLSWVQVDVPDVRGMAEPFLERLGTEGAQGGRFYYTMPSAKLGFIVYFG</sequence>
<organism evidence="2 3">
    <name type="scientific">Hyalangium rubrum</name>
    <dbReference type="NCBI Taxonomy" id="3103134"/>
    <lineage>
        <taxon>Bacteria</taxon>
        <taxon>Pseudomonadati</taxon>
        <taxon>Myxococcota</taxon>
        <taxon>Myxococcia</taxon>
        <taxon>Myxococcales</taxon>
        <taxon>Cystobacterineae</taxon>
        <taxon>Archangiaceae</taxon>
        <taxon>Hyalangium</taxon>
    </lineage>
</organism>
<evidence type="ECO:0000313" key="3">
    <source>
        <dbReference type="Proteomes" id="UP001291309"/>
    </source>
</evidence>
<keyword evidence="1" id="KW-0732">Signal</keyword>
<evidence type="ECO:0008006" key="4">
    <source>
        <dbReference type="Google" id="ProtNLM"/>
    </source>
</evidence>
<evidence type="ECO:0000256" key="1">
    <source>
        <dbReference type="SAM" id="SignalP"/>
    </source>
</evidence>
<protein>
    <recommendedName>
        <fullName evidence="4">Outer membrane protein beta-barrel domain-containing protein</fullName>
    </recommendedName>
</protein>
<feature type="chain" id="PRO_5047534465" description="Outer membrane protein beta-barrel domain-containing protein" evidence="1">
    <location>
        <begin position="21"/>
        <end position="201"/>
    </location>
</feature>
<feature type="signal peptide" evidence="1">
    <location>
        <begin position="1"/>
        <end position="20"/>
    </location>
</feature>
<evidence type="ECO:0000313" key="2">
    <source>
        <dbReference type="EMBL" id="MDY7232111.1"/>
    </source>
</evidence>
<gene>
    <name evidence="2" type="ORF">SYV04_37325</name>
</gene>
<proteinExistence type="predicted"/>
<name>A0ABU5HFT4_9BACT</name>
<comment type="caution">
    <text evidence="2">The sequence shown here is derived from an EMBL/GenBank/DDBJ whole genome shotgun (WGS) entry which is preliminary data.</text>
</comment>
<keyword evidence="3" id="KW-1185">Reference proteome</keyword>
<dbReference type="Proteomes" id="UP001291309">
    <property type="component" value="Unassembled WGS sequence"/>
</dbReference>
<reference evidence="2 3" key="1">
    <citation type="submission" date="2023-12" db="EMBL/GenBank/DDBJ databases">
        <title>the genome sequence of Hyalangium sp. s54d21.</title>
        <authorList>
            <person name="Zhang X."/>
        </authorList>
    </citation>
    <scope>NUCLEOTIDE SEQUENCE [LARGE SCALE GENOMIC DNA]</scope>
    <source>
        <strain evidence="3">s54d21</strain>
    </source>
</reference>